<organism evidence="2 3">
    <name type="scientific">Eumeta variegata</name>
    <name type="common">Bagworm moth</name>
    <name type="synonym">Eumeta japonica</name>
    <dbReference type="NCBI Taxonomy" id="151549"/>
    <lineage>
        <taxon>Eukaryota</taxon>
        <taxon>Metazoa</taxon>
        <taxon>Ecdysozoa</taxon>
        <taxon>Arthropoda</taxon>
        <taxon>Hexapoda</taxon>
        <taxon>Insecta</taxon>
        <taxon>Pterygota</taxon>
        <taxon>Neoptera</taxon>
        <taxon>Endopterygota</taxon>
        <taxon>Lepidoptera</taxon>
        <taxon>Glossata</taxon>
        <taxon>Ditrysia</taxon>
        <taxon>Tineoidea</taxon>
        <taxon>Psychidae</taxon>
        <taxon>Oiketicinae</taxon>
        <taxon>Eumeta</taxon>
    </lineage>
</organism>
<reference evidence="2 3" key="1">
    <citation type="journal article" date="2019" name="Commun. Biol.">
        <title>The bagworm genome reveals a unique fibroin gene that provides high tensile strength.</title>
        <authorList>
            <person name="Kono N."/>
            <person name="Nakamura H."/>
            <person name="Ohtoshi R."/>
            <person name="Tomita M."/>
            <person name="Numata K."/>
            <person name="Arakawa K."/>
        </authorList>
    </citation>
    <scope>NUCLEOTIDE SEQUENCE [LARGE SCALE GENOMIC DNA]</scope>
</reference>
<dbReference type="EMBL" id="BGZK01001489">
    <property type="protein sequence ID" value="GBP80949.1"/>
    <property type="molecule type" value="Genomic_DNA"/>
</dbReference>
<feature type="compositionally biased region" description="Low complexity" evidence="1">
    <location>
        <begin position="54"/>
        <end position="76"/>
    </location>
</feature>
<feature type="compositionally biased region" description="Polar residues" evidence="1">
    <location>
        <begin position="40"/>
        <end position="53"/>
    </location>
</feature>
<sequence>MPKTNAQRCKDYYGCNQAEKRKRAAERVRVHRLRRRMTSERSGTSACSPLSAVSNSDAGAATAGSSGRRASDASNGIGSNEVGDNTWTSPSPTPAQDCRGDAAARAAVRMRNSPRLCDRRATKKIPLTSAERTRRWRARKKLKCVGIRDKRSGEPTDSRWSPPPTNTRDLRGVANGRKETVRAAASSPLPVRCGISPAHFCVATTKDYN</sequence>
<comment type="caution">
    <text evidence="2">The sequence shown here is derived from an EMBL/GenBank/DDBJ whole genome shotgun (WGS) entry which is preliminary data.</text>
</comment>
<evidence type="ECO:0000256" key="1">
    <source>
        <dbReference type="SAM" id="MobiDB-lite"/>
    </source>
</evidence>
<name>A0A4C1Z267_EUMVA</name>
<feature type="compositionally biased region" description="Basic and acidic residues" evidence="1">
    <location>
        <begin position="148"/>
        <end position="157"/>
    </location>
</feature>
<protein>
    <submittedName>
        <fullName evidence="2">Uncharacterized protein</fullName>
    </submittedName>
</protein>
<keyword evidence="3" id="KW-1185">Reference proteome</keyword>
<dbReference type="AlphaFoldDB" id="A0A4C1Z267"/>
<dbReference type="Proteomes" id="UP000299102">
    <property type="component" value="Unassembled WGS sequence"/>
</dbReference>
<gene>
    <name evidence="2" type="ORF">EVAR_56587_1</name>
</gene>
<feature type="compositionally biased region" description="Basic residues" evidence="1">
    <location>
        <begin position="20"/>
        <end position="36"/>
    </location>
</feature>
<feature type="region of interest" description="Disordered" evidence="1">
    <location>
        <begin position="148"/>
        <end position="171"/>
    </location>
</feature>
<evidence type="ECO:0000313" key="2">
    <source>
        <dbReference type="EMBL" id="GBP80949.1"/>
    </source>
</evidence>
<feature type="region of interest" description="Disordered" evidence="1">
    <location>
        <begin position="20"/>
        <end position="111"/>
    </location>
</feature>
<evidence type="ECO:0000313" key="3">
    <source>
        <dbReference type="Proteomes" id="UP000299102"/>
    </source>
</evidence>
<accession>A0A4C1Z267</accession>
<proteinExistence type="predicted"/>